<dbReference type="UniPathway" id="UPA00219"/>
<dbReference type="GO" id="GO:0071555">
    <property type="term" value="P:cell wall organization"/>
    <property type="evidence" value="ECO:0007669"/>
    <property type="project" value="UniProtKB-UniRule"/>
</dbReference>
<keyword evidence="10" id="KW-1185">Reference proteome</keyword>
<dbReference type="PANTHER" id="PTHR30582:SF2">
    <property type="entry name" value="L,D-TRANSPEPTIDASE YCIB-RELATED"/>
    <property type="match status" value="1"/>
</dbReference>
<dbReference type="PANTHER" id="PTHR30582">
    <property type="entry name" value="L,D-TRANSPEPTIDASE"/>
    <property type="match status" value="1"/>
</dbReference>
<proteinExistence type="predicted"/>
<feature type="region of interest" description="Disordered" evidence="7">
    <location>
        <begin position="1"/>
        <end position="33"/>
    </location>
</feature>
<dbReference type="GO" id="GO:0016740">
    <property type="term" value="F:transferase activity"/>
    <property type="evidence" value="ECO:0007669"/>
    <property type="project" value="UniProtKB-KW"/>
</dbReference>
<comment type="pathway">
    <text evidence="1 6">Cell wall biogenesis; peptidoglycan biosynthesis.</text>
</comment>
<dbReference type="InterPro" id="IPR050979">
    <property type="entry name" value="LD-transpeptidase"/>
</dbReference>
<feature type="compositionally biased region" description="Low complexity" evidence="7">
    <location>
        <begin position="22"/>
        <end position="33"/>
    </location>
</feature>
<evidence type="ECO:0000259" key="8">
    <source>
        <dbReference type="PROSITE" id="PS52029"/>
    </source>
</evidence>
<reference evidence="9 10" key="1">
    <citation type="submission" date="2020-08" db="EMBL/GenBank/DDBJ databases">
        <title>Sequencing the genomes of 1000 actinobacteria strains.</title>
        <authorList>
            <person name="Klenk H.-P."/>
        </authorList>
    </citation>
    <scope>NUCLEOTIDE SEQUENCE [LARGE SCALE GENOMIC DNA]</scope>
    <source>
        <strain evidence="9 10">DSM 44593</strain>
    </source>
</reference>
<evidence type="ECO:0000256" key="1">
    <source>
        <dbReference type="ARBA" id="ARBA00004752"/>
    </source>
</evidence>
<dbReference type="EMBL" id="JACHLY010000001">
    <property type="protein sequence ID" value="MBB5998340.1"/>
    <property type="molecule type" value="Genomic_DNA"/>
</dbReference>
<dbReference type="Gene3D" id="2.40.440.10">
    <property type="entry name" value="L,D-transpeptidase catalytic domain-like"/>
    <property type="match status" value="1"/>
</dbReference>
<keyword evidence="9" id="KW-0449">Lipoprotein</keyword>
<dbReference type="GO" id="GO:0071972">
    <property type="term" value="F:peptidoglycan L,D-transpeptidase activity"/>
    <property type="evidence" value="ECO:0007669"/>
    <property type="project" value="TreeGrafter"/>
</dbReference>
<evidence type="ECO:0000256" key="2">
    <source>
        <dbReference type="ARBA" id="ARBA00022679"/>
    </source>
</evidence>
<sequence length="230" mass="23914">MVTLTACGAAEGSSAAQDATEEPGQAGGPAAEGAEIATVTGDAIDVYTEPGGEEATATLDSPNDFGVDRTFLVERNEGEWLEVLLPVRPNGSTGWVRSDEVSLSSTTLRVEIDLSEFGFSVYDGAEEVRSGEIGTGTPENPTPSGRYYFTELLQPPNPNSSYGPYAYGLSGFSESLESFGGGPGQLAVHGTDDTSTLGSDVSHGCIRVANDDITWMADHLPLGTPVEITG</sequence>
<evidence type="ECO:0000256" key="4">
    <source>
        <dbReference type="ARBA" id="ARBA00022984"/>
    </source>
</evidence>
<evidence type="ECO:0000256" key="3">
    <source>
        <dbReference type="ARBA" id="ARBA00022960"/>
    </source>
</evidence>
<keyword evidence="3 6" id="KW-0133">Cell shape</keyword>
<keyword evidence="2" id="KW-0808">Transferase</keyword>
<dbReference type="GO" id="GO:0018104">
    <property type="term" value="P:peptidoglycan-protein cross-linking"/>
    <property type="evidence" value="ECO:0007669"/>
    <property type="project" value="TreeGrafter"/>
</dbReference>
<evidence type="ECO:0000256" key="7">
    <source>
        <dbReference type="SAM" id="MobiDB-lite"/>
    </source>
</evidence>
<evidence type="ECO:0000256" key="5">
    <source>
        <dbReference type="ARBA" id="ARBA00023316"/>
    </source>
</evidence>
<comment type="caution">
    <text evidence="9">The sequence shown here is derived from an EMBL/GenBank/DDBJ whole genome shotgun (WGS) entry which is preliminary data.</text>
</comment>
<feature type="domain" description="L,D-TPase catalytic" evidence="8">
    <location>
        <begin position="108"/>
        <end position="229"/>
    </location>
</feature>
<feature type="active site" description="Nucleophile" evidence="6">
    <location>
        <position position="205"/>
    </location>
</feature>
<dbReference type="GO" id="GO:0005576">
    <property type="term" value="C:extracellular region"/>
    <property type="evidence" value="ECO:0007669"/>
    <property type="project" value="TreeGrafter"/>
</dbReference>
<evidence type="ECO:0000313" key="9">
    <source>
        <dbReference type="EMBL" id="MBB5998340.1"/>
    </source>
</evidence>
<dbReference type="SUPFAM" id="SSF141523">
    <property type="entry name" value="L,D-transpeptidase catalytic domain-like"/>
    <property type="match status" value="1"/>
</dbReference>
<accession>A0A841ECZ9</accession>
<evidence type="ECO:0000313" key="10">
    <source>
        <dbReference type="Proteomes" id="UP000578077"/>
    </source>
</evidence>
<gene>
    <name evidence="9" type="ORF">HNR25_002091</name>
</gene>
<dbReference type="GO" id="GO:0008360">
    <property type="term" value="P:regulation of cell shape"/>
    <property type="evidence" value="ECO:0007669"/>
    <property type="project" value="UniProtKB-UniRule"/>
</dbReference>
<dbReference type="AlphaFoldDB" id="A0A841ECZ9"/>
<dbReference type="PROSITE" id="PS52029">
    <property type="entry name" value="LD_TPASE"/>
    <property type="match status" value="1"/>
</dbReference>
<dbReference type="InterPro" id="IPR038063">
    <property type="entry name" value="Transpep_catalytic_dom"/>
</dbReference>
<feature type="active site" description="Proton donor/acceptor" evidence="6">
    <location>
        <position position="189"/>
    </location>
</feature>
<keyword evidence="4 6" id="KW-0573">Peptidoglycan synthesis</keyword>
<evidence type="ECO:0000256" key="6">
    <source>
        <dbReference type="PROSITE-ProRule" id="PRU01373"/>
    </source>
</evidence>
<name>A0A841ECZ9_9ACTN</name>
<dbReference type="Proteomes" id="UP000578077">
    <property type="component" value="Unassembled WGS sequence"/>
</dbReference>
<dbReference type="InterPro" id="IPR005490">
    <property type="entry name" value="LD_TPept_cat_dom"/>
</dbReference>
<keyword evidence="5 6" id="KW-0961">Cell wall biogenesis/degradation</keyword>
<dbReference type="CDD" id="cd16913">
    <property type="entry name" value="YkuD_like"/>
    <property type="match status" value="1"/>
</dbReference>
<dbReference type="Pfam" id="PF03734">
    <property type="entry name" value="YkuD"/>
    <property type="match status" value="1"/>
</dbReference>
<protein>
    <submittedName>
        <fullName evidence="9">Lipoprotein-anchoring transpeptidase ErfK/SrfK</fullName>
    </submittedName>
</protein>
<organism evidence="9 10">
    <name type="scientific">Streptomonospora salina</name>
    <dbReference type="NCBI Taxonomy" id="104205"/>
    <lineage>
        <taxon>Bacteria</taxon>
        <taxon>Bacillati</taxon>
        <taxon>Actinomycetota</taxon>
        <taxon>Actinomycetes</taxon>
        <taxon>Streptosporangiales</taxon>
        <taxon>Nocardiopsidaceae</taxon>
        <taxon>Streptomonospora</taxon>
    </lineage>
</organism>